<dbReference type="AlphaFoldDB" id="A0A9P7N8M8"/>
<name>A0A9P7N8M8_9HYPO</name>
<dbReference type="Proteomes" id="UP000748025">
    <property type="component" value="Unassembled WGS sequence"/>
</dbReference>
<comment type="caution">
    <text evidence="2">The sequence shown here is derived from an EMBL/GenBank/DDBJ whole genome shotgun (WGS) entry which is preliminary data.</text>
</comment>
<evidence type="ECO:0000313" key="3">
    <source>
        <dbReference type="Proteomes" id="UP000748025"/>
    </source>
</evidence>
<evidence type="ECO:0000313" key="2">
    <source>
        <dbReference type="EMBL" id="KAG5997599.1"/>
    </source>
</evidence>
<accession>A0A9P7N8M8</accession>
<dbReference type="EMBL" id="SRPW01001936">
    <property type="protein sequence ID" value="KAG5997599.1"/>
    <property type="molecule type" value="Genomic_DNA"/>
</dbReference>
<sequence>MSQNVRTLYSHQKIINPHETSIRSDARSNEAYPRWCNGMLQHRPSGSNTSVNESRKILRWGALRPMSNTVATMMYSMPDTEERAPKRIARCRRGLYAMDDNEVVCERLDLVLGNQAGCIKRGSPISKIPVIKASYMARLSSIKHGSAVPIPMSLFACTLQNRHRQNNRRRQVYVPICIEIPTSFWKEEDFHFPIENRERAAKGKPLHAHGSNSWGHGRSEARPSPQASNSILRFVKHYSSALASLSDGPTLHPESDVALQSHEMAHQMLIAALQGTTSRRRRALFDADVGFSPDDVSPANNSRTMPGPNNRGFVSCHGALSIERLKANPVPVCMPVDRCRLQDNRP</sequence>
<keyword evidence="3" id="KW-1185">Reference proteome</keyword>
<organism evidence="2 3">
    <name type="scientific">Claviceps pusilla</name>
    <dbReference type="NCBI Taxonomy" id="123648"/>
    <lineage>
        <taxon>Eukaryota</taxon>
        <taxon>Fungi</taxon>
        <taxon>Dikarya</taxon>
        <taxon>Ascomycota</taxon>
        <taxon>Pezizomycotina</taxon>
        <taxon>Sordariomycetes</taxon>
        <taxon>Hypocreomycetidae</taxon>
        <taxon>Hypocreales</taxon>
        <taxon>Clavicipitaceae</taxon>
        <taxon>Claviceps</taxon>
    </lineage>
</organism>
<proteinExistence type="predicted"/>
<evidence type="ECO:0000256" key="1">
    <source>
        <dbReference type="SAM" id="MobiDB-lite"/>
    </source>
</evidence>
<reference evidence="2" key="1">
    <citation type="journal article" date="2020" name="bioRxiv">
        <title>Whole genome comparisons of ergot fungi reveals the divergence and evolution of species within the genus Claviceps are the result of varying mechanisms driving genome evolution and host range expansion.</title>
        <authorList>
            <person name="Wyka S.A."/>
            <person name="Mondo S.J."/>
            <person name="Liu M."/>
            <person name="Dettman J."/>
            <person name="Nalam V."/>
            <person name="Broders K.D."/>
        </authorList>
    </citation>
    <scope>NUCLEOTIDE SEQUENCE</scope>
    <source>
        <strain evidence="2">CCC 602</strain>
    </source>
</reference>
<gene>
    <name evidence="2" type="ORF">E4U43_002606</name>
</gene>
<protein>
    <submittedName>
        <fullName evidence="2">Uncharacterized protein</fullName>
    </submittedName>
</protein>
<feature type="region of interest" description="Disordered" evidence="1">
    <location>
        <begin position="201"/>
        <end position="226"/>
    </location>
</feature>